<protein>
    <submittedName>
        <fullName evidence="1">Gliding motility-associated lipoprotein GldH</fullName>
    </submittedName>
</protein>
<gene>
    <name evidence="1" type="primary">gldH</name>
    <name evidence="1" type="ORF">HMPREF0658_1759</name>
</gene>
<evidence type="ECO:0000313" key="1">
    <source>
        <dbReference type="EMBL" id="EFM01197.1"/>
    </source>
</evidence>
<name>E0NUA6_9BACT</name>
<dbReference type="STRING" id="862515.HMPREF0658_1759"/>
<dbReference type="AlphaFoldDB" id="E0NUA6"/>
<keyword evidence="2" id="KW-1185">Reference proteome</keyword>
<dbReference type="HOGENOM" id="CLU_109250_1_0_10"/>
<accession>E0NUA6</accession>
<evidence type="ECO:0000313" key="2">
    <source>
        <dbReference type="Proteomes" id="UP000004394"/>
    </source>
</evidence>
<dbReference type="NCBIfam" id="TIGR03511">
    <property type="entry name" value="GldH_lipo"/>
    <property type="match status" value="1"/>
</dbReference>
<sequence length="149" mass="16975">MGMGLLSSCNRHTVYDHYSHTPIAGWEKNDTLVFDIPKLTAGGMYQQFLGLRINGAYPFMNLYLIVEQTIEPQHRVLTDTLNCRLINQKGISEGQGISYYQYNFPITRIDLQAGDSLHVCIRHGMKRDILPGIADIGLRMIRDDRQPAH</sequence>
<dbReference type="eggNOG" id="ENOG503344Y">
    <property type="taxonomic scope" value="Bacteria"/>
</dbReference>
<dbReference type="Pfam" id="PF14109">
    <property type="entry name" value="GldH_lipo"/>
    <property type="match status" value="1"/>
</dbReference>
<proteinExistence type="predicted"/>
<keyword evidence="1" id="KW-0449">Lipoprotein</keyword>
<dbReference type="InterPro" id="IPR020018">
    <property type="entry name" value="Motility-assoc_lipoprot_GldH"/>
</dbReference>
<dbReference type="EMBL" id="AEEI01000052">
    <property type="protein sequence ID" value="EFM01197.1"/>
    <property type="molecule type" value="Genomic_DNA"/>
</dbReference>
<organism evidence="1 2">
    <name type="scientific">Hoylesella marshii DSM 16973 = JCM 13450</name>
    <dbReference type="NCBI Taxonomy" id="862515"/>
    <lineage>
        <taxon>Bacteria</taxon>
        <taxon>Pseudomonadati</taxon>
        <taxon>Bacteroidota</taxon>
        <taxon>Bacteroidia</taxon>
        <taxon>Bacteroidales</taxon>
        <taxon>Prevotellaceae</taxon>
        <taxon>Hoylesella</taxon>
    </lineage>
</organism>
<dbReference type="Proteomes" id="UP000004394">
    <property type="component" value="Unassembled WGS sequence"/>
</dbReference>
<comment type="caution">
    <text evidence="1">The sequence shown here is derived from an EMBL/GenBank/DDBJ whole genome shotgun (WGS) entry which is preliminary data.</text>
</comment>
<reference evidence="1" key="1">
    <citation type="submission" date="2010-07" db="EMBL/GenBank/DDBJ databases">
        <authorList>
            <person name="Muzny D."/>
            <person name="Qin X."/>
            <person name="Deng J."/>
            <person name="Jiang H."/>
            <person name="Liu Y."/>
            <person name="Qu J."/>
            <person name="Song X.-Z."/>
            <person name="Zhang L."/>
            <person name="Thornton R."/>
            <person name="Coyle M."/>
            <person name="Francisco L."/>
            <person name="Jackson L."/>
            <person name="Javaid M."/>
            <person name="Korchina V."/>
            <person name="Kovar C."/>
            <person name="Mata R."/>
            <person name="Mathew T."/>
            <person name="Ngo R."/>
            <person name="Nguyen L."/>
            <person name="Nguyen N."/>
            <person name="Okwuonu G."/>
            <person name="Ongeri F."/>
            <person name="Pham C."/>
            <person name="Simmons D."/>
            <person name="Wilczek-Boney K."/>
            <person name="Hale W."/>
            <person name="Jakkamsetti A."/>
            <person name="Pham P."/>
            <person name="Ruth R."/>
            <person name="San Lucas F."/>
            <person name="Warren J."/>
            <person name="Zhang J."/>
            <person name="Zhao Z."/>
            <person name="Zhou C."/>
            <person name="Zhu D."/>
            <person name="Lee S."/>
            <person name="Bess C."/>
            <person name="Blankenburg K."/>
            <person name="Forbes L."/>
            <person name="Fu Q."/>
            <person name="Gubbala S."/>
            <person name="Hirani K."/>
            <person name="Jayaseelan J.C."/>
            <person name="Lara F."/>
            <person name="Munidasa M."/>
            <person name="Palculict T."/>
            <person name="Patil S."/>
            <person name="Pu L.-L."/>
            <person name="Saada N."/>
            <person name="Tang L."/>
            <person name="Weissenberger G."/>
            <person name="Zhu Y."/>
            <person name="Hemphill L."/>
            <person name="Shang Y."/>
            <person name="Youmans B."/>
            <person name="Ayvaz T."/>
            <person name="Ross M."/>
            <person name="Santibanez J."/>
            <person name="Aqrawi P."/>
            <person name="Gross S."/>
            <person name="Joshi V."/>
            <person name="Fowler G."/>
            <person name="Nazareth L."/>
            <person name="Reid J."/>
            <person name="Worley K."/>
            <person name="Petrosino J."/>
            <person name="Highlander S."/>
            <person name="Gibbs R."/>
        </authorList>
    </citation>
    <scope>NUCLEOTIDE SEQUENCE [LARGE SCALE GENOMIC DNA]</scope>
    <source>
        <strain evidence="1">DSM 16973</strain>
    </source>
</reference>